<evidence type="ECO:0000313" key="3">
    <source>
        <dbReference type="Proteomes" id="UP000002009"/>
    </source>
</evidence>
<feature type="compositionally biased region" description="Basic and acidic residues" evidence="1">
    <location>
        <begin position="64"/>
        <end position="78"/>
    </location>
</feature>
<organism evidence="2 3">
    <name type="scientific">Micromonas commoda (strain RCC299 / NOUM17 / CCMP2709)</name>
    <name type="common">Picoplanktonic green alga</name>
    <dbReference type="NCBI Taxonomy" id="296587"/>
    <lineage>
        <taxon>Eukaryota</taxon>
        <taxon>Viridiplantae</taxon>
        <taxon>Chlorophyta</taxon>
        <taxon>Mamiellophyceae</taxon>
        <taxon>Mamiellales</taxon>
        <taxon>Mamiellaceae</taxon>
        <taxon>Micromonas</taxon>
    </lineage>
</organism>
<evidence type="ECO:0000256" key="1">
    <source>
        <dbReference type="SAM" id="MobiDB-lite"/>
    </source>
</evidence>
<dbReference type="RefSeq" id="XP_002504215.1">
    <property type="nucleotide sequence ID" value="XM_002504169.1"/>
</dbReference>
<feature type="compositionally biased region" description="Basic and acidic residues" evidence="1">
    <location>
        <begin position="544"/>
        <end position="592"/>
    </location>
</feature>
<feature type="region of interest" description="Disordered" evidence="1">
    <location>
        <begin position="1"/>
        <end position="293"/>
    </location>
</feature>
<dbReference type="OMA" id="CARRIVC"/>
<proteinExistence type="predicted"/>
<reference evidence="2 3" key="1">
    <citation type="journal article" date="2009" name="Science">
        <title>Green evolution and dynamic adaptations revealed by genomes of the marine picoeukaryotes Micromonas.</title>
        <authorList>
            <person name="Worden A.Z."/>
            <person name="Lee J.H."/>
            <person name="Mock T."/>
            <person name="Rouze P."/>
            <person name="Simmons M.P."/>
            <person name="Aerts A.L."/>
            <person name="Allen A.E."/>
            <person name="Cuvelier M.L."/>
            <person name="Derelle E."/>
            <person name="Everett M.V."/>
            <person name="Foulon E."/>
            <person name="Grimwood J."/>
            <person name="Gundlach H."/>
            <person name="Henrissat B."/>
            <person name="Napoli C."/>
            <person name="McDonald S.M."/>
            <person name="Parker M.S."/>
            <person name="Rombauts S."/>
            <person name="Salamov A."/>
            <person name="Von Dassow P."/>
            <person name="Badger J.H."/>
            <person name="Coutinho P.M."/>
            <person name="Demir E."/>
            <person name="Dubchak I."/>
            <person name="Gentemann C."/>
            <person name="Eikrem W."/>
            <person name="Gready J.E."/>
            <person name="John U."/>
            <person name="Lanier W."/>
            <person name="Lindquist E.A."/>
            <person name="Lucas S."/>
            <person name="Mayer K.F."/>
            <person name="Moreau H."/>
            <person name="Not F."/>
            <person name="Otillar R."/>
            <person name="Panaud O."/>
            <person name="Pangilinan J."/>
            <person name="Paulsen I."/>
            <person name="Piegu B."/>
            <person name="Poliakov A."/>
            <person name="Robbens S."/>
            <person name="Schmutz J."/>
            <person name="Toulza E."/>
            <person name="Wyss T."/>
            <person name="Zelensky A."/>
            <person name="Zhou K."/>
            <person name="Armbrust E.V."/>
            <person name="Bhattacharya D."/>
            <person name="Goodenough U.W."/>
            <person name="Van de Peer Y."/>
            <person name="Grigoriev I.V."/>
        </authorList>
    </citation>
    <scope>NUCLEOTIDE SEQUENCE [LARGE SCALE GENOMIC DNA]</scope>
    <source>
        <strain evidence="3">RCC299 / NOUM17</strain>
    </source>
</reference>
<feature type="compositionally biased region" description="Basic and acidic residues" evidence="1">
    <location>
        <begin position="460"/>
        <end position="469"/>
    </location>
</feature>
<dbReference type="AlphaFoldDB" id="C1EBU2"/>
<feature type="compositionally biased region" description="Basic and acidic residues" evidence="1">
    <location>
        <begin position="478"/>
        <end position="490"/>
    </location>
</feature>
<feature type="compositionally biased region" description="Gly residues" evidence="1">
    <location>
        <begin position="219"/>
        <end position="228"/>
    </location>
</feature>
<feature type="region of interest" description="Disordered" evidence="1">
    <location>
        <begin position="404"/>
        <end position="423"/>
    </location>
</feature>
<evidence type="ECO:0000313" key="2">
    <source>
        <dbReference type="EMBL" id="ACO65473.1"/>
    </source>
</evidence>
<feature type="compositionally biased region" description="Basic and acidic residues" evidence="1">
    <location>
        <begin position="526"/>
        <end position="537"/>
    </location>
</feature>
<keyword evidence="3" id="KW-1185">Reference proteome</keyword>
<accession>C1EBU2</accession>
<feature type="compositionally biased region" description="Low complexity" evidence="1">
    <location>
        <begin position="53"/>
        <end position="63"/>
    </location>
</feature>
<feature type="compositionally biased region" description="Polar residues" evidence="1">
    <location>
        <begin position="87"/>
        <end position="103"/>
    </location>
</feature>
<dbReference type="EMBL" id="CP001329">
    <property type="protein sequence ID" value="ACO65473.1"/>
    <property type="molecule type" value="Genomic_DNA"/>
</dbReference>
<feature type="compositionally biased region" description="Low complexity" evidence="1">
    <location>
        <begin position="178"/>
        <end position="192"/>
    </location>
</feature>
<feature type="region of interest" description="Disordered" evidence="1">
    <location>
        <begin position="453"/>
        <end position="655"/>
    </location>
</feature>
<feature type="compositionally biased region" description="Low complexity" evidence="1">
    <location>
        <begin position="118"/>
        <end position="129"/>
    </location>
</feature>
<name>C1EBU2_MICCC</name>
<dbReference type="InParanoid" id="C1EBU2"/>
<dbReference type="KEGG" id="mis:MICPUN_61190"/>
<feature type="compositionally biased region" description="Basic and acidic residues" evidence="1">
    <location>
        <begin position="617"/>
        <end position="640"/>
    </location>
</feature>
<dbReference type="Proteomes" id="UP000002009">
    <property type="component" value="Chromosome 9"/>
</dbReference>
<dbReference type="GeneID" id="8246388"/>
<feature type="compositionally biased region" description="Low complexity" evidence="1">
    <location>
        <begin position="159"/>
        <end position="168"/>
    </location>
</feature>
<gene>
    <name evidence="2" type="ORF">MICPUN_61190</name>
</gene>
<sequence length="655" mass="65304">MSGGMGVPIPPPGAGGRFGPNDAKKSGRRDRRGGGNSRRASRGATGKGGSGGDASASSNGDASAPRDPRARYDPKYDSFTRGLGAPGSSSWNAGSTGFSSQWPNLPPAGGARSPATPSVSSQTGPSSSSKFPDILRDTYKPQPQTIRTGKWPYNYVNVATGGLTGAPPAGAPTPPAPGSASSPAGVQSGPSATFRSALQSGRYPVPSRSGADALRSIATGGGAGGGKTGSPVASPATTTKTAPSRPPGSSAASSQSSTPSTNKPPSNATNKPPRLNGTNGRAPRVGSRARGPAKRFTIKSADGLGYPLGPVPVIAMIGAPLCWIGYNSTPKMAVVDRKEFNRKGGASASASGAGDGDGAKKLRRAGDAIAAAAGAALGAAPAGASGGAPDFSKAKKELAKAKAKVEAKAAPPGKAKVETSDCGGGPPVGVMAALVGVAGAAAAVGAAVVKSGVDAAAKQKAQDDAKAAQDAKAAAKAKAQEAEEKKKAKLEASLSPHAAAPTPDAPKGANAGTKKTAPRTGPEGEAAAKAEADKKAQEAAVSKVEADKAAKAEAEAKAKAEADAEAERKREEARKRKEQVKHEVEQKEKAIEAEAAAQKQKQAVEAKLNDIAASQTKAEDKKKEDKKAKMKEEKKEEKKAAKQAAKQAETANAGG</sequence>
<protein>
    <submittedName>
        <fullName evidence="2">Uncharacterized protein</fullName>
    </submittedName>
</protein>
<feature type="compositionally biased region" description="Low complexity" evidence="1">
    <location>
        <begin position="229"/>
        <end position="270"/>
    </location>
</feature>